<evidence type="ECO:0000313" key="5">
    <source>
        <dbReference type="RefSeq" id="XP_010489003.1"/>
    </source>
</evidence>
<name>A0ABM0XPM2_CAMSA</name>
<organism evidence="4 5">
    <name type="scientific">Camelina sativa</name>
    <name type="common">False flax</name>
    <name type="synonym">Myagrum sativum</name>
    <dbReference type="NCBI Taxonomy" id="90675"/>
    <lineage>
        <taxon>Eukaryota</taxon>
        <taxon>Viridiplantae</taxon>
        <taxon>Streptophyta</taxon>
        <taxon>Embryophyta</taxon>
        <taxon>Tracheophyta</taxon>
        <taxon>Spermatophyta</taxon>
        <taxon>Magnoliopsida</taxon>
        <taxon>eudicotyledons</taxon>
        <taxon>Gunneridae</taxon>
        <taxon>Pentapetalae</taxon>
        <taxon>rosids</taxon>
        <taxon>malvids</taxon>
        <taxon>Brassicales</taxon>
        <taxon>Brassicaceae</taxon>
        <taxon>Camelineae</taxon>
        <taxon>Camelina</taxon>
    </lineage>
</organism>
<reference evidence="5" key="2">
    <citation type="submission" date="2025-08" db="UniProtKB">
        <authorList>
            <consortium name="RefSeq"/>
        </authorList>
    </citation>
    <scope>IDENTIFICATION</scope>
    <source>
        <tissue evidence="5">Leaf</tissue>
    </source>
</reference>
<dbReference type="RefSeq" id="XP_010489003.1">
    <property type="nucleotide sequence ID" value="XM_010490701.2"/>
</dbReference>
<evidence type="ECO:0000256" key="1">
    <source>
        <dbReference type="ARBA" id="ARBA00007626"/>
    </source>
</evidence>
<comment type="similarity">
    <text evidence="1">Belongs to the PPR family. P subfamily.</text>
</comment>
<dbReference type="PANTHER" id="PTHR45717:SF47">
    <property type="entry name" value="PENTACOTRIPEPTIDE-REPEAT REGION OF PRORP DOMAIN-CONTAINING PROTEIN"/>
    <property type="match status" value="1"/>
</dbReference>
<dbReference type="InterPro" id="IPR002885">
    <property type="entry name" value="PPR_rpt"/>
</dbReference>
<keyword evidence="4" id="KW-1185">Reference proteome</keyword>
<evidence type="ECO:0000313" key="4">
    <source>
        <dbReference type="Proteomes" id="UP000694864"/>
    </source>
</evidence>
<proteinExistence type="inferred from homology"/>
<sequence>MKHLLRQQFRYFFWNLPCRRSFVRSPRTIPSPELINETLRRRIERVQDSTVSITPLLRERGNQTPLGELRSIISSLHRSSRFSHALEVSEWMSDQKAYKLTSMDLEGRLLLIAKVRGVEEAAKFFETVPVEKRDLYLHTALLNCCTTPGDGGSLTLAEITFQKMRDLGFADHNAAQLFSTMLSLYYQAGDHDMVVNLLREMDDKNMKPQGLSFEKLLTSYSIASVLDIQGMERFLSKWEGMIQEKWVTFFFPGLAYIQAGCKEKGLALLRRSEPLVGAASCRDTIYGGLMLAYCAENLTNDVYRLWNLAKAYGISFDSSTFSRIITSLTKTGNLDEILQDWDECPSLDLKDFGFQNRCAKEEAEKVVNMLGKKESKWESLAHKVPNLVEDEDDKEEEMMKRVAEAMEGRLHDRWNPKSSMALSAYACVQYVEGRRDMESTADILRLLNKREQVLHAMDKDRLSLKMVEAIRGGGYVGGED</sequence>
<gene>
    <name evidence="5" type="primary">LOC104766757</name>
</gene>
<dbReference type="InterPro" id="IPR011990">
    <property type="entry name" value="TPR-like_helical_dom_sf"/>
</dbReference>
<reference evidence="4" key="1">
    <citation type="journal article" date="2014" name="Nat. Commun.">
        <title>The emerging biofuel crop Camelina sativa retains a highly undifferentiated hexaploid genome structure.</title>
        <authorList>
            <person name="Kagale S."/>
            <person name="Koh C."/>
            <person name="Nixon J."/>
            <person name="Bollina V."/>
            <person name="Clarke W.E."/>
            <person name="Tuteja R."/>
            <person name="Spillane C."/>
            <person name="Robinson S.J."/>
            <person name="Links M.G."/>
            <person name="Clarke C."/>
            <person name="Higgins E.E."/>
            <person name="Huebert T."/>
            <person name="Sharpe A.G."/>
            <person name="Parkin I.A."/>
        </authorList>
    </citation>
    <scope>NUCLEOTIDE SEQUENCE [LARGE SCALE GENOMIC DNA]</scope>
    <source>
        <strain evidence="4">cv. DH55</strain>
    </source>
</reference>
<dbReference type="Pfam" id="PF01535">
    <property type="entry name" value="PPR"/>
    <property type="match status" value="1"/>
</dbReference>
<keyword evidence="2" id="KW-0677">Repeat</keyword>
<feature type="repeat" description="PPR" evidence="3">
    <location>
        <begin position="174"/>
        <end position="208"/>
    </location>
</feature>
<dbReference type="PANTHER" id="PTHR45717">
    <property type="entry name" value="OS12G0527900 PROTEIN"/>
    <property type="match status" value="1"/>
</dbReference>
<evidence type="ECO:0000256" key="2">
    <source>
        <dbReference type="ARBA" id="ARBA00022737"/>
    </source>
</evidence>
<accession>A0ABM0XPM2</accession>
<protein>
    <submittedName>
        <fullName evidence="5">Pentatricopeptide repeat-containing protein At2g20710, mitochondrial-like</fullName>
    </submittedName>
</protein>
<evidence type="ECO:0000256" key="3">
    <source>
        <dbReference type="PROSITE-ProRule" id="PRU00708"/>
    </source>
</evidence>
<dbReference type="PROSITE" id="PS51375">
    <property type="entry name" value="PPR"/>
    <property type="match status" value="1"/>
</dbReference>
<dbReference type="Proteomes" id="UP000694864">
    <property type="component" value="Chromosome 19"/>
</dbReference>
<dbReference type="Gene3D" id="1.25.40.10">
    <property type="entry name" value="Tetratricopeptide repeat domain"/>
    <property type="match status" value="2"/>
</dbReference>
<dbReference type="GeneID" id="104766757"/>